<evidence type="ECO:0000313" key="2">
    <source>
        <dbReference type="Proteomes" id="UP000659388"/>
    </source>
</evidence>
<proteinExistence type="predicted"/>
<dbReference type="Proteomes" id="UP000659388">
    <property type="component" value="Unassembled WGS sequence"/>
</dbReference>
<dbReference type="AlphaFoldDB" id="A0A937F713"/>
<keyword evidence="2" id="KW-1185">Reference proteome</keyword>
<dbReference type="InterPro" id="IPR011990">
    <property type="entry name" value="TPR-like_helical_dom_sf"/>
</dbReference>
<accession>A0A937F713</accession>
<dbReference type="RefSeq" id="WP_202242510.1">
    <property type="nucleotide sequence ID" value="NZ_JAESIY010000002.1"/>
</dbReference>
<dbReference type="EMBL" id="JAESIY010000002">
    <property type="protein sequence ID" value="MBL3655158.1"/>
    <property type="molecule type" value="Genomic_DNA"/>
</dbReference>
<gene>
    <name evidence="1" type="ORF">JL102_03395</name>
</gene>
<protein>
    <recommendedName>
        <fullName evidence="3">Tetratricopeptide repeat protein</fullName>
    </recommendedName>
</protein>
<dbReference type="Gene3D" id="1.25.40.10">
    <property type="entry name" value="Tetratricopeptide repeat domain"/>
    <property type="match status" value="1"/>
</dbReference>
<evidence type="ECO:0008006" key="3">
    <source>
        <dbReference type="Google" id="ProtNLM"/>
    </source>
</evidence>
<name>A0A937F713_9BACT</name>
<sequence>MKELDKNIHDHVTILCEEGDELAEQEDLKGALAKYWEAFDHLPEPQTLWEATTWVLTAIGDANFSGGDYKAGVDNLSYAMHCPKAIGNPFIHLRLGQCQLEQGNEKRAAEELTRAYAIAGSEIFEDDDPKYFEFLKSKIDM</sequence>
<dbReference type="SUPFAM" id="SSF48452">
    <property type="entry name" value="TPR-like"/>
    <property type="match status" value="1"/>
</dbReference>
<organism evidence="1 2">
    <name type="scientific">Fulvivirga sediminis</name>
    <dbReference type="NCBI Taxonomy" id="2803949"/>
    <lineage>
        <taxon>Bacteria</taxon>
        <taxon>Pseudomonadati</taxon>
        <taxon>Bacteroidota</taxon>
        <taxon>Cytophagia</taxon>
        <taxon>Cytophagales</taxon>
        <taxon>Fulvivirgaceae</taxon>
        <taxon>Fulvivirga</taxon>
    </lineage>
</organism>
<reference evidence="1" key="1">
    <citation type="submission" date="2021-01" db="EMBL/GenBank/DDBJ databases">
        <title>Fulvivirga kasyanovii gen. nov., sp nov., a novel member of the phylum Bacteroidetes isolated from seawater in a mussel farm.</title>
        <authorList>
            <person name="Zhao L.-H."/>
            <person name="Wang Z.-J."/>
        </authorList>
    </citation>
    <scope>NUCLEOTIDE SEQUENCE</scope>
    <source>
        <strain evidence="1">2943</strain>
    </source>
</reference>
<evidence type="ECO:0000313" key="1">
    <source>
        <dbReference type="EMBL" id="MBL3655158.1"/>
    </source>
</evidence>
<comment type="caution">
    <text evidence="1">The sequence shown here is derived from an EMBL/GenBank/DDBJ whole genome shotgun (WGS) entry which is preliminary data.</text>
</comment>